<name>A0A6B2R5P0_9BURK</name>
<evidence type="ECO:0000256" key="1">
    <source>
        <dbReference type="ARBA" id="ARBA00004167"/>
    </source>
</evidence>
<dbReference type="Pfam" id="PF26002">
    <property type="entry name" value="Beta-barrel_AprE"/>
    <property type="match status" value="1"/>
</dbReference>
<evidence type="ECO:0000256" key="2">
    <source>
        <dbReference type="ARBA" id="ARBA00022692"/>
    </source>
</evidence>
<dbReference type="PANTHER" id="PTHR30386">
    <property type="entry name" value="MEMBRANE FUSION SUBUNIT OF EMRAB-TOLC MULTIDRUG EFFLUX PUMP"/>
    <property type="match status" value="1"/>
</dbReference>
<dbReference type="Gene3D" id="2.40.30.170">
    <property type="match status" value="1"/>
</dbReference>
<feature type="domain" description="Multidrug resistance protein MdtA-like barrel-sandwich hybrid" evidence="6">
    <location>
        <begin position="75"/>
        <end position="274"/>
    </location>
</feature>
<dbReference type="RefSeq" id="WP_163652354.1">
    <property type="nucleotide sequence ID" value="NZ_JAAGRN010000003.1"/>
</dbReference>
<dbReference type="InterPro" id="IPR050739">
    <property type="entry name" value="MFP"/>
</dbReference>
<accession>A0A6B2R5P0</accession>
<dbReference type="PRINTS" id="PR01490">
    <property type="entry name" value="RTXTOXIND"/>
</dbReference>
<reference evidence="8" key="1">
    <citation type="submission" date="2020-02" db="EMBL/GenBank/DDBJ databases">
        <authorList>
            <person name="Chen W.-M."/>
        </authorList>
    </citation>
    <scope>NUCLEOTIDE SEQUENCE</scope>
    <source>
        <strain evidence="8">NBD-18</strain>
    </source>
</reference>
<evidence type="ECO:0000256" key="4">
    <source>
        <dbReference type="ARBA" id="ARBA00023136"/>
    </source>
</evidence>
<dbReference type="Pfam" id="PF25917">
    <property type="entry name" value="BSH_RND"/>
    <property type="match status" value="1"/>
</dbReference>
<proteinExistence type="predicted"/>
<dbReference type="InterPro" id="IPR058982">
    <property type="entry name" value="Beta-barrel_AprE"/>
</dbReference>
<dbReference type="AlphaFoldDB" id="A0A6B2R5P0"/>
<organism evidence="8">
    <name type="scientific">Sheuella amnicola</name>
    <dbReference type="NCBI Taxonomy" id="2707330"/>
    <lineage>
        <taxon>Bacteria</taxon>
        <taxon>Pseudomonadati</taxon>
        <taxon>Pseudomonadota</taxon>
        <taxon>Betaproteobacteria</taxon>
        <taxon>Burkholderiales</taxon>
        <taxon>Alcaligenaceae</taxon>
        <taxon>Sheuella</taxon>
    </lineage>
</organism>
<evidence type="ECO:0000259" key="6">
    <source>
        <dbReference type="Pfam" id="PF25917"/>
    </source>
</evidence>
<comment type="subcellular location">
    <subcellularLocation>
        <location evidence="1">Membrane</location>
        <topology evidence="1">Single-pass membrane protein</topology>
    </subcellularLocation>
</comment>
<gene>
    <name evidence="8" type="ORF">G3I67_05500</name>
</gene>
<dbReference type="PANTHER" id="PTHR30386:SF26">
    <property type="entry name" value="TRANSPORT PROTEIN COMB"/>
    <property type="match status" value="1"/>
</dbReference>
<dbReference type="Gene3D" id="2.40.50.100">
    <property type="match status" value="1"/>
</dbReference>
<dbReference type="GO" id="GO:0016020">
    <property type="term" value="C:membrane"/>
    <property type="evidence" value="ECO:0007669"/>
    <property type="project" value="UniProtKB-SubCell"/>
</dbReference>
<keyword evidence="3 5" id="KW-1133">Transmembrane helix</keyword>
<evidence type="ECO:0000313" key="8">
    <source>
        <dbReference type="EMBL" id="NDY82685.1"/>
    </source>
</evidence>
<sequence>MSKVNSGRKGLADERSLASEIDERRALRYLVWTTTLAVVAALVWASVFELEEITRGQGKVIPVHREQVIQSLDAGVLAELLVREGDIVEKDQILLRIDDARSGPVYREAREKLLSLSAQAARLRAEAYGLPLSFSDELKDEIALQDREQRAYLARQHALNEQVAALTQSLQAIGREISLTAPMVSKGLLSEVELLRLRRQQGDLKSQLADRKNRYVTDANNELIKVESELAQTRQTVLGREDTFKKSVIRAPMKGVVKNIHVVTIGGVIQAGQSILEIIPDDTSMLVEAFVKPSEIAFLHVGQPVVIKLTAYEFNRFGGLHGTLEHISPDTMQDENKQRKPLANSVDLDEGYYRLLISIANEESKRQGLILKPKPGMTATIEIKTGQKTVLEYLFRPLQSVTQALTER</sequence>
<feature type="domain" description="AprE-like beta-barrel" evidence="7">
    <location>
        <begin position="285"/>
        <end position="386"/>
    </location>
</feature>
<evidence type="ECO:0000256" key="3">
    <source>
        <dbReference type="ARBA" id="ARBA00022989"/>
    </source>
</evidence>
<evidence type="ECO:0000259" key="7">
    <source>
        <dbReference type="Pfam" id="PF26002"/>
    </source>
</evidence>
<keyword evidence="2 5" id="KW-0812">Transmembrane</keyword>
<evidence type="ECO:0000256" key="5">
    <source>
        <dbReference type="SAM" id="Phobius"/>
    </source>
</evidence>
<dbReference type="EMBL" id="JAAGRN010000003">
    <property type="protein sequence ID" value="NDY82685.1"/>
    <property type="molecule type" value="Genomic_DNA"/>
</dbReference>
<protein>
    <submittedName>
        <fullName evidence="8">HlyD family efflux transporter periplasmic adaptor subunit</fullName>
    </submittedName>
</protein>
<keyword evidence="4 5" id="KW-0472">Membrane</keyword>
<comment type="caution">
    <text evidence="8">The sequence shown here is derived from an EMBL/GenBank/DDBJ whole genome shotgun (WGS) entry which is preliminary data.</text>
</comment>
<feature type="transmembrane region" description="Helical" evidence="5">
    <location>
        <begin position="29"/>
        <end position="47"/>
    </location>
</feature>
<dbReference type="InterPro" id="IPR058625">
    <property type="entry name" value="MdtA-like_BSH"/>
</dbReference>